<comment type="caution">
    <text evidence="1">The sequence shown here is derived from an EMBL/GenBank/DDBJ whole genome shotgun (WGS) entry which is preliminary data.</text>
</comment>
<keyword evidence="2" id="KW-1185">Reference proteome</keyword>
<dbReference type="AlphaFoldDB" id="A0A166P9L3"/>
<accession>A0A166P9L3</accession>
<proteinExistence type="predicted"/>
<protein>
    <submittedName>
        <fullName evidence="1">Uncharacterized protein</fullName>
    </submittedName>
</protein>
<dbReference type="EMBL" id="LFIW01002563">
    <property type="protein sequence ID" value="KZL66531.1"/>
    <property type="molecule type" value="Genomic_DNA"/>
</dbReference>
<dbReference type="Proteomes" id="UP000076584">
    <property type="component" value="Unassembled WGS sequence"/>
</dbReference>
<reference evidence="1 2" key="1">
    <citation type="submission" date="2015-06" db="EMBL/GenBank/DDBJ databases">
        <title>Survival trade-offs in plant roots during colonization by closely related pathogenic and mutualistic fungi.</title>
        <authorList>
            <person name="Hacquard S."/>
            <person name="Kracher B."/>
            <person name="Hiruma K."/>
            <person name="Weinman A."/>
            <person name="Muench P."/>
            <person name="Garrido Oter R."/>
            <person name="Ver Loren van Themaat E."/>
            <person name="Dallerey J.-F."/>
            <person name="Damm U."/>
            <person name="Henrissat B."/>
            <person name="Lespinet O."/>
            <person name="Thon M."/>
            <person name="Kemen E."/>
            <person name="McHardy A.C."/>
            <person name="Schulze-Lefert P."/>
            <person name="O'Connell R.J."/>
        </authorList>
    </citation>
    <scope>NUCLEOTIDE SEQUENCE [LARGE SCALE GENOMIC DNA]</scope>
    <source>
        <strain evidence="1 2">MAFF 238704</strain>
    </source>
</reference>
<organism evidence="1 2">
    <name type="scientific">Colletotrichum incanum</name>
    <name type="common">Soybean anthracnose fungus</name>
    <dbReference type="NCBI Taxonomy" id="1573173"/>
    <lineage>
        <taxon>Eukaryota</taxon>
        <taxon>Fungi</taxon>
        <taxon>Dikarya</taxon>
        <taxon>Ascomycota</taxon>
        <taxon>Pezizomycotina</taxon>
        <taxon>Sordariomycetes</taxon>
        <taxon>Hypocreomycetidae</taxon>
        <taxon>Glomerellales</taxon>
        <taxon>Glomerellaceae</taxon>
        <taxon>Colletotrichum</taxon>
        <taxon>Colletotrichum spaethianum species complex</taxon>
    </lineage>
</organism>
<evidence type="ECO:0000313" key="1">
    <source>
        <dbReference type="EMBL" id="KZL66531.1"/>
    </source>
</evidence>
<gene>
    <name evidence="1" type="ORF">CI238_13034</name>
</gene>
<sequence length="175" mass="18742">MRVLDSTVGACAPGLDTQLPDSVASVCQICAMSVISIAENGSLQRISITGRGTTIVRNMHAGHNSTQIVVNPNAGTLVVDDMQAGSGTFQIVGSCDDEYIQRSTESYFQQQQLSQYLGPEETREIAVRVLNAGRKENIGAVFGTLSLLRGREVLYLVSHASEEAPNRLTGTRGND</sequence>
<evidence type="ECO:0000313" key="2">
    <source>
        <dbReference type="Proteomes" id="UP000076584"/>
    </source>
</evidence>
<name>A0A166P9L3_COLIC</name>